<dbReference type="RefSeq" id="WP_079473254.1">
    <property type="nucleotide sequence ID" value="NZ_FUZZ01000006.1"/>
</dbReference>
<accession>A0A1T5PBV6</accession>
<protein>
    <submittedName>
        <fullName evidence="3">Helix-turn-helix domain-containing protein</fullName>
    </submittedName>
</protein>
<dbReference type="InterPro" id="IPR010982">
    <property type="entry name" value="Lambda_DNA-bd_dom_sf"/>
</dbReference>
<dbReference type="InterPro" id="IPR050807">
    <property type="entry name" value="TransReg_Diox_bact_type"/>
</dbReference>
<dbReference type="GO" id="GO:0005829">
    <property type="term" value="C:cytosol"/>
    <property type="evidence" value="ECO:0007669"/>
    <property type="project" value="TreeGrafter"/>
</dbReference>
<dbReference type="Pfam" id="PF01381">
    <property type="entry name" value="HTH_3"/>
    <property type="match status" value="1"/>
</dbReference>
<organism evidence="3 4">
    <name type="scientific">Chitinophaga ginsengisegetis</name>
    <dbReference type="NCBI Taxonomy" id="393003"/>
    <lineage>
        <taxon>Bacteria</taxon>
        <taxon>Pseudomonadati</taxon>
        <taxon>Bacteroidota</taxon>
        <taxon>Chitinophagia</taxon>
        <taxon>Chitinophagales</taxon>
        <taxon>Chitinophagaceae</taxon>
        <taxon>Chitinophaga</taxon>
    </lineage>
</organism>
<sequence>MDKNADNIILVDIGKRIAALRHKKGITLRALADEIDSDNAHVSRIETGKINLTILSLYKISNALGVDISELLPEYKV</sequence>
<name>A0A1T5PBV6_9BACT</name>
<evidence type="ECO:0000259" key="2">
    <source>
        <dbReference type="PROSITE" id="PS50943"/>
    </source>
</evidence>
<evidence type="ECO:0000256" key="1">
    <source>
        <dbReference type="ARBA" id="ARBA00023125"/>
    </source>
</evidence>
<keyword evidence="4" id="KW-1185">Reference proteome</keyword>
<dbReference type="Gene3D" id="1.10.260.40">
    <property type="entry name" value="lambda repressor-like DNA-binding domains"/>
    <property type="match status" value="1"/>
</dbReference>
<dbReference type="PROSITE" id="PS50943">
    <property type="entry name" value="HTH_CROC1"/>
    <property type="match status" value="1"/>
</dbReference>
<dbReference type="Proteomes" id="UP000190166">
    <property type="component" value="Unassembled WGS sequence"/>
</dbReference>
<feature type="domain" description="HTH cro/C1-type" evidence="2">
    <location>
        <begin position="17"/>
        <end position="71"/>
    </location>
</feature>
<dbReference type="InterPro" id="IPR001387">
    <property type="entry name" value="Cro/C1-type_HTH"/>
</dbReference>
<dbReference type="SUPFAM" id="SSF47413">
    <property type="entry name" value="lambda repressor-like DNA-binding domains"/>
    <property type="match status" value="1"/>
</dbReference>
<evidence type="ECO:0000313" key="4">
    <source>
        <dbReference type="Proteomes" id="UP000190166"/>
    </source>
</evidence>
<reference evidence="3 4" key="1">
    <citation type="submission" date="2017-02" db="EMBL/GenBank/DDBJ databases">
        <authorList>
            <person name="Peterson S.W."/>
        </authorList>
    </citation>
    <scope>NUCLEOTIDE SEQUENCE [LARGE SCALE GENOMIC DNA]</scope>
    <source>
        <strain evidence="3 4">DSM 18108</strain>
    </source>
</reference>
<dbReference type="AlphaFoldDB" id="A0A1T5PBV6"/>
<gene>
    <name evidence="3" type="ORF">SAMN05660461_5993</name>
</gene>
<evidence type="ECO:0000313" key="3">
    <source>
        <dbReference type="EMBL" id="SKD10093.1"/>
    </source>
</evidence>
<keyword evidence="1" id="KW-0238">DNA-binding</keyword>
<dbReference type="EMBL" id="FUZZ01000006">
    <property type="protein sequence ID" value="SKD10093.1"/>
    <property type="molecule type" value="Genomic_DNA"/>
</dbReference>
<dbReference type="STRING" id="393003.SAMN05660461_5993"/>
<dbReference type="PANTHER" id="PTHR46797:SF1">
    <property type="entry name" value="METHYLPHOSPHONATE SYNTHASE"/>
    <property type="match status" value="1"/>
</dbReference>
<dbReference type="CDD" id="cd00093">
    <property type="entry name" value="HTH_XRE"/>
    <property type="match status" value="1"/>
</dbReference>
<dbReference type="GO" id="GO:0003700">
    <property type="term" value="F:DNA-binding transcription factor activity"/>
    <property type="evidence" value="ECO:0007669"/>
    <property type="project" value="TreeGrafter"/>
</dbReference>
<dbReference type="GO" id="GO:0003677">
    <property type="term" value="F:DNA binding"/>
    <property type="evidence" value="ECO:0007669"/>
    <property type="project" value="UniProtKB-KW"/>
</dbReference>
<dbReference type="SMART" id="SM00530">
    <property type="entry name" value="HTH_XRE"/>
    <property type="match status" value="1"/>
</dbReference>
<proteinExistence type="predicted"/>
<dbReference type="PANTHER" id="PTHR46797">
    <property type="entry name" value="HTH-TYPE TRANSCRIPTIONAL REGULATOR"/>
    <property type="match status" value="1"/>
</dbReference>